<proteinExistence type="predicted"/>
<name>A0A3G8WI91_9FLAO</name>
<evidence type="ECO:0000313" key="1">
    <source>
        <dbReference type="EMBL" id="AZI20890.1"/>
    </source>
</evidence>
<dbReference type="RefSeq" id="WP_124785070.1">
    <property type="nucleotide sequence ID" value="NZ_CP034171.1"/>
</dbReference>
<organism evidence="1 2">
    <name type="scientific">Chryseobacterium taklimakanense</name>
    <dbReference type="NCBI Taxonomy" id="536441"/>
    <lineage>
        <taxon>Bacteria</taxon>
        <taxon>Pseudomonadati</taxon>
        <taxon>Bacteroidota</taxon>
        <taxon>Flavobacteriia</taxon>
        <taxon>Flavobacteriales</taxon>
        <taxon>Weeksellaceae</taxon>
        <taxon>Chryseobacterium group</taxon>
        <taxon>Chryseobacterium</taxon>
    </lineage>
</organism>
<sequence>MKKEINFEMWKTILAFSIAFSGLVWAQKTPLREMYHYSGKNDKALVKAKTDLFLLNILASDKFEVKTNSSGDDHLDVNLLMPFSNGKISSRVRYDFLNEGFVVSLSNTKLVSKDGKVTLLNNPSDLNHNKVLESLKGLVFTTYQKEINK</sequence>
<protein>
    <submittedName>
        <fullName evidence="1">Uncharacterized protein</fullName>
    </submittedName>
</protein>
<dbReference type="EMBL" id="CP034171">
    <property type="protein sequence ID" value="AZI20890.1"/>
    <property type="molecule type" value="Genomic_DNA"/>
</dbReference>
<gene>
    <name evidence="1" type="ORF">EIH08_09450</name>
</gene>
<reference evidence="2" key="1">
    <citation type="submission" date="2018-11" db="EMBL/GenBank/DDBJ databases">
        <title>Proposal to divide the Flavobacteriaceae and reorganize its genera based on Amino Acid Identity values calculated from whole genome sequences.</title>
        <authorList>
            <person name="Nicholson A.C."/>
            <person name="Gulvik C.A."/>
            <person name="Whitney A.M."/>
            <person name="Humrighouse B.W."/>
            <person name="Bell M."/>
            <person name="Holmes B."/>
            <person name="Steigerwalt A.B."/>
            <person name="Villarma A."/>
            <person name="Sheth M."/>
            <person name="Batra D."/>
            <person name="Pryor J."/>
            <person name="Bernardet J.-F."/>
            <person name="Hugo C."/>
            <person name="Kampfer P."/>
            <person name="Newman J.D."/>
            <person name="McQuiston J.R."/>
        </authorList>
    </citation>
    <scope>NUCLEOTIDE SEQUENCE [LARGE SCALE GENOMIC DNA]</scope>
    <source>
        <strain evidence="2">H4753</strain>
    </source>
</reference>
<dbReference type="AlphaFoldDB" id="A0A3G8WI91"/>
<evidence type="ECO:0000313" key="2">
    <source>
        <dbReference type="Proteomes" id="UP000282297"/>
    </source>
</evidence>
<accession>A0A3G8WI91</accession>
<dbReference type="Proteomes" id="UP000282297">
    <property type="component" value="Chromosome"/>
</dbReference>